<evidence type="ECO:0000256" key="8">
    <source>
        <dbReference type="SAM" id="MobiDB-lite"/>
    </source>
</evidence>
<dbReference type="PANTHER" id="PTHR13084:SF6">
    <property type="entry name" value="SODIUM_POTASSIUM-TRANSPORTING ATPASE SUBUNIT BETA-1-INTERACTING PROTEIN"/>
    <property type="match status" value="1"/>
</dbReference>
<feature type="region of interest" description="Disordered" evidence="8">
    <location>
        <begin position="225"/>
        <end position="275"/>
    </location>
</feature>
<feature type="transmembrane region" description="Helical" evidence="7">
    <location>
        <begin position="61"/>
        <end position="85"/>
    </location>
</feature>
<sequence length="495" mass="54922">MACNQRLFLFTICTLQLISTIERQVFDLLGYQWLPIAANFLHIIFIIIGFFGGYQYRKSYLITFAVWLFVWLAWNLFIICFYLDVGALDKNSDVLNLGTGAASWWEVNGIGCRPYFTVNGSLATPLHINVQLADVLRPPRPDWVDGCLLNYYYVEVIHAAVQLILAPIAFLSAVLILRRYTAEEEMYVQRKPRSRATSLYSVQYSSTRGRSSPLEDEMELNAHQLNTISNSNDPNRPMTPRRVKRRSGRGSGRHSRGSQRNRANTNPAGYNTGTSVSVGMVNEAYSSGTLSGREMQNGTLTSTSRSSGRESLRKKRYVNPVNRLMDESSTSNDSMPALPAYFPSSHPNGGYPPPPPVNRERLPSRSGPPPTSRPPAQLPPHPAGHSNPLYQSSRPNSVYSVSANVDLDYRPPSAHSSYSNWHGQRSAMPLPANGHTSNNLHGHSPTPSTATTTNVSTFGVSSTTYDVGTMSNGYTRSAVHQNNYGSRSGYDQGHY</sequence>
<feature type="compositionally biased region" description="Polar residues" evidence="8">
    <location>
        <begin position="476"/>
        <end position="486"/>
    </location>
</feature>
<keyword evidence="4 7" id="KW-0812">Transmembrane</keyword>
<comment type="similarity">
    <text evidence="2 7">Belongs to the NKAIN family.</text>
</comment>
<evidence type="ECO:0000313" key="10">
    <source>
        <dbReference type="Proteomes" id="UP000076858"/>
    </source>
</evidence>
<feature type="compositionally biased region" description="Basic residues" evidence="8">
    <location>
        <begin position="239"/>
        <end position="259"/>
    </location>
</feature>
<keyword evidence="3 7" id="KW-1003">Cell membrane</keyword>
<evidence type="ECO:0000256" key="1">
    <source>
        <dbReference type="ARBA" id="ARBA00004651"/>
    </source>
</evidence>
<evidence type="ECO:0000256" key="5">
    <source>
        <dbReference type="ARBA" id="ARBA00022989"/>
    </source>
</evidence>
<keyword evidence="6 7" id="KW-0472">Membrane</keyword>
<dbReference type="AlphaFoldDB" id="A0A162SGX9"/>
<dbReference type="InterPro" id="IPR008516">
    <property type="entry name" value="Na/K-Atpase_Interacting"/>
</dbReference>
<dbReference type="OrthoDB" id="10050321at2759"/>
<evidence type="ECO:0000256" key="6">
    <source>
        <dbReference type="ARBA" id="ARBA00023136"/>
    </source>
</evidence>
<evidence type="ECO:0000256" key="3">
    <source>
        <dbReference type="ARBA" id="ARBA00022475"/>
    </source>
</evidence>
<name>A0A162SGX9_9CRUS</name>
<feature type="compositionally biased region" description="Low complexity" evidence="8">
    <location>
        <begin position="444"/>
        <end position="454"/>
    </location>
</feature>
<dbReference type="GO" id="GO:0002028">
    <property type="term" value="P:regulation of sodium ion transport"/>
    <property type="evidence" value="ECO:0007669"/>
    <property type="project" value="UniProtKB-UniRule"/>
</dbReference>
<feature type="compositionally biased region" description="Polar residues" evidence="8">
    <location>
        <begin position="288"/>
        <end position="297"/>
    </location>
</feature>
<feature type="transmembrane region" description="Helical" evidence="7">
    <location>
        <begin position="156"/>
        <end position="177"/>
    </location>
</feature>
<dbReference type="Proteomes" id="UP000076858">
    <property type="component" value="Unassembled WGS sequence"/>
</dbReference>
<keyword evidence="5 7" id="KW-1133">Transmembrane helix</keyword>
<accession>A0A162SGX9</accession>
<dbReference type="GO" id="GO:0005886">
    <property type="term" value="C:plasma membrane"/>
    <property type="evidence" value="ECO:0007669"/>
    <property type="project" value="UniProtKB-SubCell"/>
</dbReference>
<dbReference type="Pfam" id="PF05640">
    <property type="entry name" value="NKAIN"/>
    <property type="match status" value="1"/>
</dbReference>
<reference evidence="9 10" key="1">
    <citation type="submission" date="2016-03" db="EMBL/GenBank/DDBJ databases">
        <title>EvidentialGene: Evidence-directed Construction of Genes on Genomes.</title>
        <authorList>
            <person name="Gilbert D.G."/>
            <person name="Choi J.-H."/>
            <person name="Mockaitis K."/>
            <person name="Colbourne J."/>
            <person name="Pfrender M."/>
        </authorList>
    </citation>
    <scope>NUCLEOTIDE SEQUENCE [LARGE SCALE GENOMIC DNA]</scope>
    <source>
        <strain evidence="9 10">Xinb3</strain>
        <tissue evidence="9">Complete organism</tissue>
    </source>
</reference>
<gene>
    <name evidence="9" type="ORF">APZ42_011201</name>
</gene>
<feature type="compositionally biased region" description="Polar residues" evidence="8">
    <location>
        <begin position="414"/>
        <end position="423"/>
    </location>
</feature>
<organism evidence="9 10">
    <name type="scientific">Daphnia magna</name>
    <dbReference type="NCBI Taxonomy" id="35525"/>
    <lineage>
        <taxon>Eukaryota</taxon>
        <taxon>Metazoa</taxon>
        <taxon>Ecdysozoa</taxon>
        <taxon>Arthropoda</taxon>
        <taxon>Crustacea</taxon>
        <taxon>Branchiopoda</taxon>
        <taxon>Diplostraca</taxon>
        <taxon>Cladocera</taxon>
        <taxon>Anomopoda</taxon>
        <taxon>Daphniidae</taxon>
        <taxon>Daphnia</taxon>
    </lineage>
</organism>
<evidence type="ECO:0000256" key="2">
    <source>
        <dbReference type="ARBA" id="ARBA00006364"/>
    </source>
</evidence>
<feature type="compositionally biased region" description="Pro residues" evidence="8">
    <location>
        <begin position="366"/>
        <end position="382"/>
    </location>
</feature>
<dbReference type="PANTHER" id="PTHR13084">
    <property type="entry name" value="T-CELL LYMPHOMA BREAKPOINT-ASSOCIATED TARGET 1-RELATED"/>
    <property type="match status" value="1"/>
</dbReference>
<feature type="transmembrane region" description="Helical" evidence="7">
    <location>
        <begin position="33"/>
        <end position="54"/>
    </location>
</feature>
<proteinExistence type="inferred from homology"/>
<feature type="compositionally biased region" description="Polar residues" evidence="8">
    <location>
        <begin position="225"/>
        <end position="234"/>
    </location>
</feature>
<evidence type="ECO:0000256" key="7">
    <source>
        <dbReference type="RuleBase" id="RU368041"/>
    </source>
</evidence>
<evidence type="ECO:0000256" key="4">
    <source>
        <dbReference type="ARBA" id="ARBA00022692"/>
    </source>
</evidence>
<evidence type="ECO:0000313" key="9">
    <source>
        <dbReference type="EMBL" id="KZS21287.1"/>
    </source>
</evidence>
<feature type="region of interest" description="Disordered" evidence="8">
    <location>
        <begin position="288"/>
        <end position="395"/>
    </location>
</feature>
<keyword evidence="10" id="KW-1185">Reference proteome</keyword>
<feature type="compositionally biased region" description="Polar residues" evidence="8">
    <location>
        <begin position="263"/>
        <end position="275"/>
    </location>
</feature>
<comment type="caution">
    <text evidence="9">The sequence shown here is derived from an EMBL/GenBank/DDBJ whole genome shotgun (WGS) entry which is preliminary data.</text>
</comment>
<dbReference type="EMBL" id="LRGB01000024">
    <property type="protein sequence ID" value="KZS21287.1"/>
    <property type="molecule type" value="Genomic_DNA"/>
</dbReference>
<feature type="region of interest" description="Disordered" evidence="8">
    <location>
        <begin position="414"/>
        <end position="454"/>
    </location>
</feature>
<feature type="region of interest" description="Disordered" evidence="8">
    <location>
        <begin position="476"/>
        <end position="495"/>
    </location>
</feature>
<protein>
    <recommendedName>
        <fullName evidence="7">Sodium/potassium-transporting ATPase subunit beta-1-interacting protein</fullName>
        <shortName evidence="7">Na(+)/K(+)-transporting ATPase subunit beta-1-interacting protein</shortName>
    </recommendedName>
</protein>
<comment type="subcellular location">
    <subcellularLocation>
        <location evidence="1 7">Cell membrane</location>
        <topology evidence="1 7">Multi-pass membrane protein</topology>
    </subcellularLocation>
</comment>